<dbReference type="GO" id="GO:0051301">
    <property type="term" value="P:cell division"/>
    <property type="evidence" value="ECO:0007669"/>
    <property type="project" value="UniProtKB-KW"/>
</dbReference>
<evidence type="ECO:0000313" key="5">
    <source>
        <dbReference type="Proteomes" id="UP000077701"/>
    </source>
</evidence>
<reference evidence="5" key="2">
    <citation type="submission" date="2016-04" db="EMBL/GenBank/DDBJ databases">
        <title>Planomonospora sphaerica JCM9374 whole genome shotgun sequence.</title>
        <authorList>
            <person name="Suzuki T."/>
            <person name="Dohra H."/>
            <person name="Kodani S."/>
        </authorList>
    </citation>
    <scope>NUCLEOTIDE SEQUENCE [LARGE SCALE GENOMIC DNA]</scope>
    <source>
        <strain evidence="5">JCM 9374</strain>
    </source>
</reference>
<dbReference type="GO" id="GO:0071972">
    <property type="term" value="F:peptidoglycan L,D-transpeptidase activity"/>
    <property type="evidence" value="ECO:0007669"/>
    <property type="project" value="TreeGrafter"/>
</dbReference>
<reference evidence="4 5" key="1">
    <citation type="journal article" date="2016" name="Genome Announc.">
        <title>Draft Genome Sequence of Planomonospora sphaerica JCM9374, a Rare Actinomycete.</title>
        <authorList>
            <person name="Dohra H."/>
            <person name="Suzuki T."/>
            <person name="Inoue Y."/>
            <person name="Kodani S."/>
        </authorList>
    </citation>
    <scope>NUCLEOTIDE SEQUENCE [LARGE SCALE GENOMIC DNA]</scope>
    <source>
        <strain evidence="4 5">JCM 9374</strain>
    </source>
</reference>
<dbReference type="GO" id="GO:0005886">
    <property type="term" value="C:plasma membrane"/>
    <property type="evidence" value="ECO:0007669"/>
    <property type="project" value="TreeGrafter"/>
</dbReference>
<dbReference type="Pfam" id="PF05223">
    <property type="entry name" value="MecA_N"/>
    <property type="match status" value="1"/>
</dbReference>
<dbReference type="STRING" id="161355.PS9374_05573"/>
<comment type="caution">
    <text evidence="4">The sequence shown here is derived from an EMBL/GenBank/DDBJ whole genome shotgun (WGS) entry which is preliminary data.</text>
</comment>
<dbReference type="Proteomes" id="UP000077701">
    <property type="component" value="Unassembled WGS sequence"/>
</dbReference>
<feature type="compositionally biased region" description="Pro residues" evidence="1">
    <location>
        <begin position="74"/>
        <end position="102"/>
    </location>
</feature>
<sequence>MRDRRLLALIAVAIAIVLFGLYSLVAGADAGDAGDGVGAAERSRPGPARTRVMELSPVPDSEPAPSAVFTPAPATSPAPAPPTPAPAASAPPTPAPVPPEGPGPVAARYFDAWRAGDLTAMAGLVADPPPDFAERHRRFSAELRVTSVSLTPGAASGGGDTAEVPFSGAREVAGLGRWEFSSVLRLARRDGSWKVLWSPETLHPALAGGGTLRRRETPVPRPATLTREGLPFPRDSRAGDHYTGLDGTAVDVELVEEPSGRVLLAARAPEVPGTRTTISRAVQAAAARALDGVGQPAAIVAVDVPTGQVRAVADTLGAKGAFAGLYPPGSTFKAVTAAALLRTGLTPDSPVPCPGGYTLPNGRHFDNDGGADHGTVSLATAFALSCNTTFAQQAHERLRGGGLRAEAADRFGFREKPGASTCRIRDAVTADDLGADAIGQHSVLASPLCMAEVAAAVASGTWRPAITTEQPPADAPAPVPLDEGVAAGLRAMMDAAVTRGTAARAGLPPGTAGKTGTAEVTGVPSHAWFIGYRGDLAFAVLVRNGGSGAAVAAPVAARFLQAL</sequence>
<feature type="compositionally biased region" description="Low complexity" evidence="1">
    <location>
        <begin position="63"/>
        <end position="73"/>
    </location>
</feature>
<evidence type="ECO:0000313" key="4">
    <source>
        <dbReference type="EMBL" id="GAT69893.1"/>
    </source>
</evidence>
<dbReference type="PANTHER" id="PTHR30627">
    <property type="entry name" value="PEPTIDOGLYCAN D,D-TRANSPEPTIDASE"/>
    <property type="match status" value="1"/>
</dbReference>
<keyword evidence="5" id="KW-1185">Reference proteome</keyword>
<keyword evidence="4" id="KW-0132">Cell division</keyword>
<dbReference type="InterPro" id="IPR050515">
    <property type="entry name" value="Beta-lactam/transpept"/>
</dbReference>
<dbReference type="InterPro" id="IPR012338">
    <property type="entry name" value="Beta-lactam/transpept-like"/>
</dbReference>
<feature type="region of interest" description="Disordered" evidence="1">
    <location>
        <begin position="207"/>
        <end position="241"/>
    </location>
</feature>
<dbReference type="InterPro" id="IPR007887">
    <property type="entry name" value="MecA_N"/>
</dbReference>
<gene>
    <name evidence="4" type="ORF">PS9374_05573</name>
</gene>
<evidence type="ECO:0000256" key="1">
    <source>
        <dbReference type="SAM" id="MobiDB-lite"/>
    </source>
</evidence>
<dbReference type="GO" id="GO:0071555">
    <property type="term" value="P:cell wall organization"/>
    <property type="evidence" value="ECO:0007669"/>
    <property type="project" value="TreeGrafter"/>
</dbReference>
<feature type="region of interest" description="Disordered" evidence="1">
    <location>
        <begin position="32"/>
        <end position="103"/>
    </location>
</feature>
<dbReference type="Pfam" id="PF00905">
    <property type="entry name" value="Transpeptidase"/>
    <property type="match status" value="1"/>
</dbReference>
<dbReference type="AlphaFoldDB" id="A0A161MDT1"/>
<dbReference type="GO" id="GO:0008658">
    <property type="term" value="F:penicillin binding"/>
    <property type="evidence" value="ECO:0007669"/>
    <property type="project" value="InterPro"/>
</dbReference>
<proteinExistence type="predicted"/>
<keyword evidence="4" id="KW-0131">Cell cycle</keyword>
<name>A0A161MDT1_9ACTN</name>
<dbReference type="InterPro" id="IPR001460">
    <property type="entry name" value="PCN-bd_Tpept"/>
</dbReference>
<evidence type="ECO:0000259" key="2">
    <source>
        <dbReference type="Pfam" id="PF00905"/>
    </source>
</evidence>
<organism evidence="4 5">
    <name type="scientific">Planomonospora sphaerica</name>
    <dbReference type="NCBI Taxonomy" id="161355"/>
    <lineage>
        <taxon>Bacteria</taxon>
        <taxon>Bacillati</taxon>
        <taxon>Actinomycetota</taxon>
        <taxon>Actinomycetes</taxon>
        <taxon>Streptosporangiales</taxon>
        <taxon>Streptosporangiaceae</taxon>
        <taxon>Planomonospora</taxon>
    </lineage>
</organism>
<protein>
    <submittedName>
        <fullName evidence="4">Cell division protein FtsI</fullName>
    </submittedName>
</protein>
<dbReference type="PANTHER" id="PTHR30627:SF24">
    <property type="entry name" value="PENICILLIN-BINDING PROTEIN 4B"/>
    <property type="match status" value="1"/>
</dbReference>
<dbReference type="SUPFAM" id="SSF56601">
    <property type="entry name" value="beta-lactamase/transpeptidase-like"/>
    <property type="match status" value="1"/>
</dbReference>
<evidence type="ECO:0000259" key="3">
    <source>
        <dbReference type="Pfam" id="PF05223"/>
    </source>
</evidence>
<feature type="domain" description="Penicillin-binding protein transpeptidase" evidence="2">
    <location>
        <begin position="298"/>
        <end position="560"/>
    </location>
</feature>
<accession>A0A161MDT1</accession>
<dbReference type="EMBL" id="BDCX01000015">
    <property type="protein sequence ID" value="GAT69893.1"/>
    <property type="molecule type" value="Genomic_DNA"/>
</dbReference>
<dbReference type="GO" id="GO:0046677">
    <property type="term" value="P:response to antibiotic"/>
    <property type="evidence" value="ECO:0007669"/>
    <property type="project" value="InterPro"/>
</dbReference>
<feature type="domain" description="NTF2-like N-terminal transpeptidase" evidence="3">
    <location>
        <begin position="102"/>
        <end position="208"/>
    </location>
</feature>
<dbReference type="Gene3D" id="3.40.710.10">
    <property type="entry name" value="DD-peptidase/beta-lactamase superfamily"/>
    <property type="match status" value="1"/>
</dbReference>